<dbReference type="InterPro" id="IPR021202">
    <property type="entry name" value="Rv3654c-like"/>
</dbReference>
<protein>
    <submittedName>
        <fullName evidence="2">Flp pilus-assembly TadE/G-like family protein</fullName>
    </submittedName>
</protein>
<dbReference type="InterPro" id="IPR028087">
    <property type="entry name" value="Tad_N"/>
</dbReference>
<reference evidence="2 3" key="1">
    <citation type="submission" date="2023-08" db="EMBL/GenBank/DDBJ databases">
        <title>Nocardioides seae sp. nov., a bacterium isolated from a soil.</title>
        <authorList>
            <person name="Wang X."/>
        </authorList>
    </citation>
    <scope>NUCLEOTIDE SEQUENCE [LARGE SCALE GENOMIC DNA]</scope>
    <source>
        <strain evidence="2 3">YZH12</strain>
    </source>
</reference>
<comment type="caution">
    <text evidence="2">The sequence shown here is derived from an EMBL/GenBank/DDBJ whole genome shotgun (WGS) entry which is preliminary data.</text>
</comment>
<proteinExistence type="predicted"/>
<accession>A0ABU3Q045</accession>
<dbReference type="Pfam" id="PF13400">
    <property type="entry name" value="Tad"/>
    <property type="match status" value="1"/>
</dbReference>
<keyword evidence="3" id="KW-1185">Reference proteome</keyword>
<organism evidence="2 3">
    <name type="scientific">Nocardioides imazamoxiresistens</name>
    <dbReference type="NCBI Taxonomy" id="3231893"/>
    <lineage>
        <taxon>Bacteria</taxon>
        <taxon>Bacillati</taxon>
        <taxon>Actinomycetota</taxon>
        <taxon>Actinomycetes</taxon>
        <taxon>Propionibacteriales</taxon>
        <taxon>Nocardioidaceae</taxon>
        <taxon>Nocardioides</taxon>
    </lineage>
</organism>
<sequence>MSARDQRGAATLAALGLLGVLVLVALGAATGTAVFADHRRAEAAADLAALAGASAVGAGEDACAGAREVAAANGARLVGCDLLGADVLVRVEVRRTYLAGLGAAPDAQARAGPAGVASP</sequence>
<evidence type="ECO:0000259" key="1">
    <source>
        <dbReference type="Pfam" id="PF13400"/>
    </source>
</evidence>
<dbReference type="NCBIfam" id="TIGR03816">
    <property type="entry name" value="tadE_like_DECH"/>
    <property type="match status" value="1"/>
</dbReference>
<name>A0ABU3Q045_9ACTN</name>
<dbReference type="RefSeq" id="WP_315734824.1">
    <property type="nucleotide sequence ID" value="NZ_JAVYII010000008.1"/>
</dbReference>
<gene>
    <name evidence="2" type="ORF">RDV89_16880</name>
</gene>
<evidence type="ECO:0000313" key="2">
    <source>
        <dbReference type="EMBL" id="MDT9594764.1"/>
    </source>
</evidence>
<dbReference type="EMBL" id="JAVYII010000008">
    <property type="protein sequence ID" value="MDT9594764.1"/>
    <property type="molecule type" value="Genomic_DNA"/>
</dbReference>
<feature type="domain" description="Putative Flp pilus-assembly TadG-like N-terminal" evidence="1">
    <location>
        <begin position="8"/>
        <end position="55"/>
    </location>
</feature>
<evidence type="ECO:0000313" key="3">
    <source>
        <dbReference type="Proteomes" id="UP001268542"/>
    </source>
</evidence>
<dbReference type="Proteomes" id="UP001268542">
    <property type="component" value="Unassembled WGS sequence"/>
</dbReference>